<dbReference type="KEGG" id="epa:110251303"/>
<comment type="cofactor">
    <cofactor evidence="1">
        <name>Mn(2+)</name>
        <dbReference type="ChEBI" id="CHEBI:29035"/>
    </cofactor>
</comment>
<evidence type="ECO:0000256" key="4">
    <source>
        <dbReference type="ARBA" id="ARBA00005735"/>
    </source>
</evidence>
<evidence type="ECO:0000256" key="13">
    <source>
        <dbReference type="ARBA" id="ARBA00023180"/>
    </source>
</evidence>
<evidence type="ECO:0000256" key="3">
    <source>
        <dbReference type="ARBA" id="ARBA00004922"/>
    </source>
</evidence>
<comment type="subcellular location">
    <subcellularLocation>
        <location evidence="2">Golgi apparatus membrane</location>
        <topology evidence="2">Single-pass type II membrane protein</topology>
    </subcellularLocation>
</comment>
<evidence type="ECO:0000256" key="15">
    <source>
        <dbReference type="ARBA" id="ARBA00051458"/>
    </source>
</evidence>
<dbReference type="OMA" id="NWLFVCG"/>
<dbReference type="PANTHER" id="PTHR19300">
    <property type="entry name" value="BETA-1,4-GALACTOSYLTRANSFERASE"/>
    <property type="match status" value="1"/>
</dbReference>
<dbReference type="InterPro" id="IPR027995">
    <property type="entry name" value="Galactosyl_T_N"/>
</dbReference>
<dbReference type="Gene3D" id="3.90.550.10">
    <property type="entry name" value="Spore Coat Polysaccharide Biosynthesis Protein SpsA, Chain A"/>
    <property type="match status" value="1"/>
</dbReference>
<reference evidence="20" key="1">
    <citation type="submission" date="2022-11" db="UniProtKB">
        <authorList>
            <consortium name="EnsemblMetazoa"/>
        </authorList>
    </citation>
    <scope>IDENTIFICATION</scope>
</reference>
<keyword evidence="6 16" id="KW-0808">Transferase</keyword>
<feature type="domain" description="Galactosyltransferase N-terminal" evidence="19">
    <location>
        <begin position="82"/>
        <end position="173"/>
    </location>
</feature>
<dbReference type="GO" id="GO:0030166">
    <property type="term" value="P:proteoglycan biosynthetic process"/>
    <property type="evidence" value="ECO:0007669"/>
    <property type="project" value="TreeGrafter"/>
</dbReference>
<dbReference type="InterPro" id="IPR027791">
    <property type="entry name" value="Galactosyl_T_C"/>
</dbReference>
<dbReference type="SUPFAM" id="SSF53448">
    <property type="entry name" value="Nucleotide-diphospho-sugar transferases"/>
    <property type="match status" value="1"/>
</dbReference>
<evidence type="ECO:0000256" key="14">
    <source>
        <dbReference type="ARBA" id="ARBA00023211"/>
    </source>
</evidence>
<evidence type="ECO:0000259" key="18">
    <source>
        <dbReference type="Pfam" id="PF02709"/>
    </source>
</evidence>
<evidence type="ECO:0000256" key="16">
    <source>
        <dbReference type="RuleBase" id="RU368121"/>
    </source>
</evidence>
<accession>A0A913Y2Z4</accession>
<evidence type="ECO:0000256" key="17">
    <source>
        <dbReference type="SAM" id="MobiDB-lite"/>
    </source>
</evidence>
<dbReference type="GO" id="GO:0046525">
    <property type="term" value="F:xylosylprotein 4-beta-galactosyltransferase activity"/>
    <property type="evidence" value="ECO:0007669"/>
    <property type="project" value="UniProtKB-EC"/>
</dbReference>
<keyword evidence="14" id="KW-0464">Manganese</keyword>
<organism evidence="20 21">
    <name type="scientific">Exaiptasia diaphana</name>
    <name type="common">Tropical sea anemone</name>
    <name type="synonym">Aiptasia pulchella</name>
    <dbReference type="NCBI Taxonomy" id="2652724"/>
    <lineage>
        <taxon>Eukaryota</taxon>
        <taxon>Metazoa</taxon>
        <taxon>Cnidaria</taxon>
        <taxon>Anthozoa</taxon>
        <taxon>Hexacorallia</taxon>
        <taxon>Actiniaria</taxon>
        <taxon>Aiptasiidae</taxon>
        <taxon>Exaiptasia</taxon>
    </lineage>
</organism>
<evidence type="ECO:0000256" key="8">
    <source>
        <dbReference type="ARBA" id="ARBA00022723"/>
    </source>
</evidence>
<dbReference type="GO" id="GO:0000139">
    <property type="term" value="C:Golgi membrane"/>
    <property type="evidence" value="ECO:0007669"/>
    <property type="project" value="UniProtKB-SubCell"/>
</dbReference>
<dbReference type="RefSeq" id="XP_020913660.1">
    <property type="nucleotide sequence ID" value="XM_021058001.2"/>
</dbReference>
<dbReference type="PANTHER" id="PTHR19300:SF30">
    <property type="entry name" value="BETA-1,4-GALACTOSYLTRANSFERASE 7"/>
    <property type="match status" value="1"/>
</dbReference>
<evidence type="ECO:0000256" key="7">
    <source>
        <dbReference type="ARBA" id="ARBA00022692"/>
    </source>
</evidence>
<dbReference type="AlphaFoldDB" id="A0A913Y2Z4"/>
<evidence type="ECO:0000256" key="11">
    <source>
        <dbReference type="ARBA" id="ARBA00023034"/>
    </source>
</evidence>
<comment type="function">
    <text evidence="16">Catalyses the transfer of galactose onto proteins or lipids.</text>
</comment>
<dbReference type="EnsemblMetazoa" id="XM_021058001.2">
    <property type="protein sequence ID" value="XP_020913660.1"/>
    <property type="gene ID" value="LOC110251303"/>
</dbReference>
<protein>
    <recommendedName>
        <fullName evidence="16">Beta-1,4-galactosyltransferase</fullName>
        <ecNumber evidence="16">2.4.1.-</ecNumber>
    </recommendedName>
</protein>
<comment type="similarity">
    <text evidence="4 16">Belongs to the glycosyltransferase 7 family.</text>
</comment>
<keyword evidence="11" id="KW-0333">Golgi apparatus</keyword>
<proteinExistence type="inferred from homology"/>
<feature type="region of interest" description="Disordered" evidence="17">
    <location>
        <begin position="51"/>
        <end position="85"/>
    </location>
</feature>
<dbReference type="Pfam" id="PF02709">
    <property type="entry name" value="Glyco_transf_7C"/>
    <property type="match status" value="1"/>
</dbReference>
<dbReference type="InterPro" id="IPR003859">
    <property type="entry name" value="Galactosyl_T"/>
</dbReference>
<evidence type="ECO:0000256" key="9">
    <source>
        <dbReference type="ARBA" id="ARBA00022968"/>
    </source>
</evidence>
<keyword evidence="9 16" id="KW-0735">Signal-anchor</keyword>
<dbReference type="InterPro" id="IPR029044">
    <property type="entry name" value="Nucleotide-diphossugar_trans"/>
</dbReference>
<evidence type="ECO:0000313" key="20">
    <source>
        <dbReference type="EnsemblMetazoa" id="XP_020913660.1"/>
    </source>
</evidence>
<dbReference type="Pfam" id="PF13733">
    <property type="entry name" value="Glyco_transf_7N"/>
    <property type="match status" value="1"/>
</dbReference>
<keyword evidence="5 16" id="KW-0328">Glycosyltransferase</keyword>
<comment type="catalytic activity">
    <reaction evidence="15">
        <text>3-O-(beta-D-xylosyl)-L-seryl-[protein] + UDP-alpha-D-galactose = 3-O-(beta-D-galactosyl-(1-&gt;4)-beta-D-xylosyl)-L-seryl-[protein] + UDP + H(+)</text>
        <dbReference type="Rhea" id="RHEA:15297"/>
        <dbReference type="Rhea" id="RHEA-COMP:12567"/>
        <dbReference type="Rhea" id="RHEA-COMP:12570"/>
        <dbReference type="ChEBI" id="CHEBI:15378"/>
        <dbReference type="ChEBI" id="CHEBI:58223"/>
        <dbReference type="ChEBI" id="CHEBI:66914"/>
        <dbReference type="ChEBI" id="CHEBI:132085"/>
        <dbReference type="ChEBI" id="CHEBI:132088"/>
        <dbReference type="EC" id="2.4.1.133"/>
    </reaction>
</comment>
<evidence type="ECO:0000256" key="12">
    <source>
        <dbReference type="ARBA" id="ARBA00023136"/>
    </source>
</evidence>
<evidence type="ECO:0000259" key="19">
    <source>
        <dbReference type="Pfam" id="PF13733"/>
    </source>
</evidence>
<comment type="pathway">
    <text evidence="3 16">Protein modification; protein glycosylation.</text>
</comment>
<keyword evidence="8" id="KW-0479">Metal-binding</keyword>
<keyword evidence="21" id="KW-1185">Reference proteome</keyword>
<name>A0A913Y2Z4_EXADI</name>
<feature type="transmembrane region" description="Helical" evidence="16">
    <location>
        <begin position="7"/>
        <end position="26"/>
    </location>
</feature>
<dbReference type="GeneID" id="110251303"/>
<dbReference type="GO" id="GO:0005975">
    <property type="term" value="P:carbohydrate metabolic process"/>
    <property type="evidence" value="ECO:0007669"/>
    <property type="project" value="InterPro"/>
</dbReference>
<keyword evidence="13 16" id="KW-0325">Glycoprotein</keyword>
<dbReference type="CDD" id="cd00899">
    <property type="entry name" value="b4GalT"/>
    <property type="match status" value="1"/>
</dbReference>
<dbReference type="PRINTS" id="PR02050">
    <property type="entry name" value="B14GALTRFASE"/>
</dbReference>
<evidence type="ECO:0000313" key="21">
    <source>
        <dbReference type="Proteomes" id="UP000887567"/>
    </source>
</evidence>
<keyword evidence="12 16" id="KW-0472">Membrane</keyword>
<feature type="domain" description="Galactosyltransferase C-terminal" evidence="18">
    <location>
        <begin position="180"/>
        <end position="258"/>
    </location>
</feature>
<keyword evidence="7 16" id="KW-0812">Transmembrane</keyword>
<sequence>MIIRRNSFIAIFLYLFAFVGMVYISFVKLNTECDCSRNVAKSPRNVQQILEPDTHIENPSPTKVQESKTVVSEKEKSSKEDEDENSWGPHVLGVVVPYRNRFEELLRFAPHMHKFLNEKKIRHKIYISNQVDKYRFNRASLLNVGFLAARKDNCDYIVMHDVDLLPLNNKLFYGFPEKGPFHISAPHLHPKYHYRTFVGGILMMSVEHFEKVNGLSNKFWGWGREDDELYQRIMSAGLTIYRHSKKSITTGYNTFEHDHDPKVRPRDYSRVFGQRAASFKRDKKTGIDNIEYEITSRKEMTIDGAPLTILNVELECDIDETPWCQEVKKKKS</sequence>
<evidence type="ECO:0000256" key="6">
    <source>
        <dbReference type="ARBA" id="ARBA00022679"/>
    </source>
</evidence>
<evidence type="ECO:0000256" key="10">
    <source>
        <dbReference type="ARBA" id="ARBA00022989"/>
    </source>
</evidence>
<dbReference type="OrthoDB" id="6020664at2759"/>
<keyword evidence="10 16" id="KW-1133">Transmembrane helix</keyword>
<evidence type="ECO:0000256" key="2">
    <source>
        <dbReference type="ARBA" id="ARBA00004323"/>
    </source>
</evidence>
<evidence type="ECO:0000256" key="5">
    <source>
        <dbReference type="ARBA" id="ARBA00022676"/>
    </source>
</evidence>
<evidence type="ECO:0000256" key="1">
    <source>
        <dbReference type="ARBA" id="ARBA00001936"/>
    </source>
</evidence>
<dbReference type="GO" id="GO:0046872">
    <property type="term" value="F:metal ion binding"/>
    <property type="evidence" value="ECO:0007669"/>
    <property type="project" value="UniProtKB-KW"/>
</dbReference>
<dbReference type="EC" id="2.4.1.-" evidence="16"/>
<dbReference type="Proteomes" id="UP000887567">
    <property type="component" value="Unplaced"/>
</dbReference>
<dbReference type="FunFam" id="3.90.550.10:FF:000062">
    <property type="entry name" value="beta-1,4-galactosyltransferase 7 isoform X1"/>
    <property type="match status" value="1"/>
</dbReference>